<dbReference type="AlphaFoldDB" id="A0A165E593"/>
<evidence type="ECO:0000313" key="3">
    <source>
        <dbReference type="Proteomes" id="UP000076871"/>
    </source>
</evidence>
<evidence type="ECO:0000313" key="2">
    <source>
        <dbReference type="EMBL" id="KZT06261.1"/>
    </source>
</evidence>
<dbReference type="SUPFAM" id="SSF81383">
    <property type="entry name" value="F-box domain"/>
    <property type="match status" value="1"/>
</dbReference>
<sequence>MSASPFHSLPAELAERILLFCEPRDVANFAATCQGAYKLVYESDDQFLWRELFLSHSFDDLRNALPLTGPSKPVTEHDWRTELQRRVHAKHVVLRGITGPARQRALETLVNVVETALPAKDGHDSSDKSNNLQWLEAIMREAKFETGGMSSAERQLLGRLKTYVALSYESDEIDEPTRRLWNELRRTSRCYVYDSRRYEEDTLWGPFSLREDGELVVNWEHMEHVVTVVAMKLREIPLIALRLYNKPQPGLAATRAYSAPPVQDRKPHDWAGVAGTWRRFVCFMDYRDLFAFNSGFSLTARRDPSFFEDDYQEAIRPVELHLEVLDPSVSVPASSRICISSSSSSSYYPSTSSLHPSYPPIFFKGFSRGAHSSDASVEGSVTMLADGGIRWSFVTKYDGLTQWSAEGVQVGNVCSEAGVAGIWTGAFHEEADPAGPFWMWKVHQGLPAGFQP</sequence>
<protein>
    <recommendedName>
        <fullName evidence="1">F-box domain-containing protein</fullName>
    </recommendedName>
</protein>
<dbReference type="InterPro" id="IPR001810">
    <property type="entry name" value="F-box_dom"/>
</dbReference>
<keyword evidence="3" id="KW-1185">Reference proteome</keyword>
<dbReference type="STRING" id="1314785.A0A165E593"/>
<dbReference type="InParanoid" id="A0A165E593"/>
<dbReference type="EMBL" id="KV427625">
    <property type="protein sequence ID" value="KZT06261.1"/>
    <property type="molecule type" value="Genomic_DNA"/>
</dbReference>
<dbReference type="Gene3D" id="1.20.1280.50">
    <property type="match status" value="1"/>
</dbReference>
<accession>A0A165E593</accession>
<name>A0A165E593_9APHY</name>
<dbReference type="OrthoDB" id="3226064at2759"/>
<dbReference type="GeneID" id="63829625"/>
<reference evidence="2 3" key="1">
    <citation type="journal article" date="2016" name="Mol. Biol. Evol.">
        <title>Comparative Genomics of Early-Diverging Mushroom-Forming Fungi Provides Insights into the Origins of Lignocellulose Decay Capabilities.</title>
        <authorList>
            <person name="Nagy L.G."/>
            <person name="Riley R."/>
            <person name="Tritt A."/>
            <person name="Adam C."/>
            <person name="Daum C."/>
            <person name="Floudas D."/>
            <person name="Sun H."/>
            <person name="Yadav J.S."/>
            <person name="Pangilinan J."/>
            <person name="Larsson K.H."/>
            <person name="Matsuura K."/>
            <person name="Barry K."/>
            <person name="Labutti K."/>
            <person name="Kuo R."/>
            <person name="Ohm R.A."/>
            <person name="Bhattacharya S.S."/>
            <person name="Shirouzu T."/>
            <person name="Yoshinaga Y."/>
            <person name="Martin F.M."/>
            <person name="Grigoriev I.V."/>
            <person name="Hibbett D.S."/>
        </authorList>
    </citation>
    <scope>NUCLEOTIDE SEQUENCE [LARGE SCALE GENOMIC DNA]</scope>
    <source>
        <strain evidence="2 3">93-53</strain>
    </source>
</reference>
<feature type="domain" description="F-box" evidence="1">
    <location>
        <begin position="3"/>
        <end position="52"/>
    </location>
</feature>
<dbReference type="Proteomes" id="UP000076871">
    <property type="component" value="Unassembled WGS sequence"/>
</dbReference>
<dbReference type="InterPro" id="IPR036047">
    <property type="entry name" value="F-box-like_dom_sf"/>
</dbReference>
<dbReference type="PROSITE" id="PS50181">
    <property type="entry name" value="FBOX"/>
    <property type="match status" value="1"/>
</dbReference>
<organism evidence="2 3">
    <name type="scientific">Laetiporus sulphureus 93-53</name>
    <dbReference type="NCBI Taxonomy" id="1314785"/>
    <lineage>
        <taxon>Eukaryota</taxon>
        <taxon>Fungi</taxon>
        <taxon>Dikarya</taxon>
        <taxon>Basidiomycota</taxon>
        <taxon>Agaricomycotina</taxon>
        <taxon>Agaricomycetes</taxon>
        <taxon>Polyporales</taxon>
        <taxon>Laetiporus</taxon>
    </lineage>
</organism>
<gene>
    <name evidence="2" type="ORF">LAESUDRAFT_759451</name>
</gene>
<evidence type="ECO:0000259" key="1">
    <source>
        <dbReference type="PROSITE" id="PS50181"/>
    </source>
</evidence>
<proteinExistence type="predicted"/>
<dbReference type="CDD" id="cd09917">
    <property type="entry name" value="F-box_SF"/>
    <property type="match status" value="1"/>
</dbReference>
<dbReference type="RefSeq" id="XP_040764001.1">
    <property type="nucleotide sequence ID" value="XM_040912597.1"/>
</dbReference>